<sequence length="161" mass="16492">MSVTGDCCPFGYLCDPATDVQCRLTLKLSEVVQTVTTTVGTWTETLTRTLVQGPTRTAVGRLAEITSASSGSGGGGLSGAQIGGIVAGVVGGLLLVAAAVFVVLRLRARRREAESGTGEGTSAVETRELDGQGLERAELPPTSDKQPVEVDAGHLGHELEG</sequence>
<protein>
    <submittedName>
        <fullName evidence="3">Cc853757-0a55-4620-a19b-008bbf44ee30</fullName>
    </submittedName>
</protein>
<keyword evidence="2" id="KW-1133">Transmembrane helix</keyword>
<reference evidence="3 4" key="1">
    <citation type="submission" date="2018-04" db="EMBL/GenBank/DDBJ databases">
        <authorList>
            <person name="Huttner S."/>
            <person name="Dainat J."/>
        </authorList>
    </citation>
    <scope>NUCLEOTIDE SEQUENCE [LARGE SCALE GENOMIC DNA]</scope>
</reference>
<feature type="transmembrane region" description="Helical" evidence="2">
    <location>
        <begin position="82"/>
        <end position="104"/>
    </location>
</feature>
<dbReference type="EMBL" id="OUUZ01000015">
    <property type="protein sequence ID" value="SPQ25130.1"/>
    <property type="molecule type" value="Genomic_DNA"/>
</dbReference>
<organism evidence="3 4">
    <name type="scientific">Thermothielavioides terrestris</name>
    <dbReference type="NCBI Taxonomy" id="2587410"/>
    <lineage>
        <taxon>Eukaryota</taxon>
        <taxon>Fungi</taxon>
        <taxon>Dikarya</taxon>
        <taxon>Ascomycota</taxon>
        <taxon>Pezizomycotina</taxon>
        <taxon>Sordariomycetes</taxon>
        <taxon>Sordariomycetidae</taxon>
        <taxon>Sordariales</taxon>
        <taxon>Chaetomiaceae</taxon>
        <taxon>Thermothielavioides</taxon>
    </lineage>
</organism>
<name>A0A3S4AX17_9PEZI</name>
<keyword evidence="2" id="KW-0812">Transmembrane</keyword>
<evidence type="ECO:0000256" key="1">
    <source>
        <dbReference type="SAM" id="MobiDB-lite"/>
    </source>
</evidence>
<evidence type="ECO:0000313" key="4">
    <source>
        <dbReference type="Proteomes" id="UP000289323"/>
    </source>
</evidence>
<feature type="compositionally biased region" description="Basic and acidic residues" evidence="1">
    <location>
        <begin position="125"/>
        <end position="138"/>
    </location>
</feature>
<accession>A0A3S4AX17</accession>
<keyword evidence="2" id="KW-0472">Membrane</keyword>
<proteinExistence type="predicted"/>
<feature type="compositionally biased region" description="Basic and acidic residues" evidence="1">
    <location>
        <begin position="146"/>
        <end position="161"/>
    </location>
</feature>
<gene>
    <name evidence="3" type="ORF">TT172_LOCUS7549</name>
</gene>
<evidence type="ECO:0000313" key="3">
    <source>
        <dbReference type="EMBL" id="SPQ25130.1"/>
    </source>
</evidence>
<dbReference type="Proteomes" id="UP000289323">
    <property type="component" value="Unassembled WGS sequence"/>
</dbReference>
<evidence type="ECO:0000256" key="2">
    <source>
        <dbReference type="SAM" id="Phobius"/>
    </source>
</evidence>
<dbReference type="AlphaFoldDB" id="A0A3S4AX17"/>
<feature type="region of interest" description="Disordered" evidence="1">
    <location>
        <begin position="112"/>
        <end position="161"/>
    </location>
</feature>